<evidence type="ECO:0000313" key="1">
    <source>
        <dbReference type="EMBL" id="GAA2121805.1"/>
    </source>
</evidence>
<protein>
    <submittedName>
        <fullName evidence="1">Uncharacterized protein</fullName>
    </submittedName>
</protein>
<keyword evidence="2" id="KW-1185">Reference proteome</keyword>
<organism evidence="1 2">
    <name type="scientific">Kitasatospora saccharophila</name>
    <dbReference type="NCBI Taxonomy" id="407973"/>
    <lineage>
        <taxon>Bacteria</taxon>
        <taxon>Bacillati</taxon>
        <taxon>Actinomycetota</taxon>
        <taxon>Actinomycetes</taxon>
        <taxon>Kitasatosporales</taxon>
        <taxon>Streptomycetaceae</taxon>
        <taxon>Kitasatospora</taxon>
    </lineage>
</organism>
<accession>A0ABP5JRU9</accession>
<dbReference type="RefSeq" id="WP_344558443.1">
    <property type="nucleotide sequence ID" value="NZ_BAAANS010000081.1"/>
</dbReference>
<dbReference type="EMBL" id="BAAANS010000081">
    <property type="protein sequence ID" value="GAA2121805.1"/>
    <property type="molecule type" value="Genomic_DNA"/>
</dbReference>
<comment type="caution">
    <text evidence="1">The sequence shown here is derived from an EMBL/GenBank/DDBJ whole genome shotgun (WGS) entry which is preliminary data.</text>
</comment>
<dbReference type="Proteomes" id="UP001500897">
    <property type="component" value="Unassembled WGS sequence"/>
</dbReference>
<gene>
    <name evidence="1" type="ORF">GCM10009759_71800</name>
</gene>
<evidence type="ECO:0000313" key="2">
    <source>
        <dbReference type="Proteomes" id="UP001500897"/>
    </source>
</evidence>
<name>A0ABP5JRU9_9ACTN</name>
<reference evidence="2" key="1">
    <citation type="journal article" date="2019" name="Int. J. Syst. Evol. Microbiol.">
        <title>The Global Catalogue of Microorganisms (GCM) 10K type strain sequencing project: providing services to taxonomists for standard genome sequencing and annotation.</title>
        <authorList>
            <consortium name="The Broad Institute Genomics Platform"/>
            <consortium name="The Broad Institute Genome Sequencing Center for Infectious Disease"/>
            <person name="Wu L."/>
            <person name="Ma J."/>
        </authorList>
    </citation>
    <scope>NUCLEOTIDE SEQUENCE [LARGE SCALE GENOMIC DNA]</scope>
    <source>
        <strain evidence="2">JCM 14559</strain>
    </source>
</reference>
<proteinExistence type="predicted"/>
<sequence>MGFTGVWVVVALPDGELGQLPAPDEGWFVPPGEVGGERAWWEAVHERGGAGRVVHGLWEDEDAVRLGELIGGWYEGADALEEFRGAALERVDERRPEQFFAVAMRKAFPFGALAYGVGPGAVLGLPGWFGEFVLNADQLRERLPEFEAALGWSGEERERVLGRVRAWLTGLGDEPDHPAEELLDGPLRVVRWAAARGWGVLGAAPVC</sequence>